<evidence type="ECO:0000256" key="13">
    <source>
        <dbReference type="SAM" id="MobiDB-lite"/>
    </source>
</evidence>
<proteinExistence type="inferred from homology"/>
<evidence type="ECO:0000256" key="9">
    <source>
        <dbReference type="ARBA" id="ARBA00023157"/>
    </source>
</evidence>
<evidence type="ECO:0000256" key="3">
    <source>
        <dbReference type="ARBA" id="ARBA00022530"/>
    </source>
</evidence>
<dbReference type="SMART" id="SM00210">
    <property type="entry name" value="TSPN"/>
    <property type="match status" value="1"/>
</dbReference>
<dbReference type="FunFam" id="2.60.40.10:FF:000121">
    <property type="entry name" value="Collagen type XII alpha 1 chain"/>
    <property type="match status" value="2"/>
</dbReference>
<dbReference type="SMART" id="SM00327">
    <property type="entry name" value="VWA"/>
    <property type="match status" value="2"/>
</dbReference>
<dbReference type="PANTHER" id="PTHR24020">
    <property type="entry name" value="COLLAGEN ALPHA"/>
    <property type="match status" value="1"/>
</dbReference>
<name>A0A8C1JPZ6_CYPCA</name>
<keyword evidence="6" id="KW-0130">Cell adhesion</keyword>
<reference evidence="16" key="1">
    <citation type="submission" date="2025-08" db="UniProtKB">
        <authorList>
            <consortium name="Ensembl"/>
        </authorList>
    </citation>
    <scope>IDENTIFICATION</scope>
</reference>
<feature type="domain" description="Fibronectin type-III" evidence="15">
    <location>
        <begin position="16"/>
        <end position="106"/>
    </location>
</feature>
<dbReference type="SMART" id="SM00060">
    <property type="entry name" value="FN3"/>
    <property type="match status" value="5"/>
</dbReference>
<dbReference type="InterPro" id="IPR050525">
    <property type="entry name" value="ECM_Assembly_Org"/>
</dbReference>
<evidence type="ECO:0000256" key="1">
    <source>
        <dbReference type="ARBA" id="ARBA00004498"/>
    </source>
</evidence>
<dbReference type="InterPro" id="IPR013783">
    <property type="entry name" value="Ig-like_fold"/>
</dbReference>
<dbReference type="PRINTS" id="PR00453">
    <property type="entry name" value="VWFADOMAIN"/>
</dbReference>
<dbReference type="Gene3D" id="3.40.50.410">
    <property type="entry name" value="von Willebrand factor, type A domain"/>
    <property type="match status" value="2"/>
</dbReference>
<dbReference type="Gene3D" id="2.60.120.200">
    <property type="match status" value="1"/>
</dbReference>
<evidence type="ECO:0000256" key="4">
    <source>
        <dbReference type="ARBA" id="ARBA00022729"/>
    </source>
</evidence>
<keyword evidence="10" id="KW-0325">Glycoprotein</keyword>
<dbReference type="GO" id="GO:0007155">
    <property type="term" value="P:cell adhesion"/>
    <property type="evidence" value="ECO:0007669"/>
    <property type="project" value="UniProtKB-KW"/>
</dbReference>
<dbReference type="Proteomes" id="UP000694427">
    <property type="component" value="Unplaced"/>
</dbReference>
<evidence type="ECO:0000259" key="14">
    <source>
        <dbReference type="PROSITE" id="PS50234"/>
    </source>
</evidence>
<dbReference type="SUPFAM" id="SSF53300">
    <property type="entry name" value="vWA-like"/>
    <property type="match status" value="2"/>
</dbReference>
<dbReference type="GO" id="GO:0005581">
    <property type="term" value="C:collagen trimer"/>
    <property type="evidence" value="ECO:0007669"/>
    <property type="project" value="UniProtKB-KW"/>
</dbReference>
<feature type="domain" description="Fibronectin type-III" evidence="15">
    <location>
        <begin position="709"/>
        <end position="795"/>
    </location>
</feature>
<dbReference type="AlphaFoldDB" id="A0A8C1JPZ6"/>
<evidence type="ECO:0000256" key="6">
    <source>
        <dbReference type="ARBA" id="ARBA00022889"/>
    </source>
</evidence>
<evidence type="ECO:0000256" key="2">
    <source>
        <dbReference type="ARBA" id="ARBA00022525"/>
    </source>
</evidence>
<feature type="domain" description="VWFA" evidence="14">
    <location>
        <begin position="820"/>
        <end position="993"/>
    </location>
</feature>
<dbReference type="SUPFAM" id="SSF49265">
    <property type="entry name" value="Fibronectin type III"/>
    <property type="match status" value="4"/>
</dbReference>
<evidence type="ECO:0000256" key="7">
    <source>
        <dbReference type="ARBA" id="ARBA00022974"/>
    </source>
</evidence>
<dbReference type="InterPro" id="IPR002035">
    <property type="entry name" value="VWF_A"/>
</dbReference>
<keyword evidence="11" id="KW-0379">Hydroxylation</keyword>
<keyword evidence="5" id="KW-0677">Repeat</keyword>
<dbReference type="Gene3D" id="2.60.40.10">
    <property type="entry name" value="Immunoglobulins"/>
    <property type="match status" value="6"/>
</dbReference>
<feature type="domain" description="VWFA" evidence="14">
    <location>
        <begin position="136"/>
        <end position="308"/>
    </location>
</feature>
<keyword evidence="2" id="KW-0964">Secreted</keyword>
<comment type="similarity">
    <text evidence="12">Belongs to the fibril-associated collagens with interrupted helices (FACIT) family.</text>
</comment>
<dbReference type="CDD" id="cd00063">
    <property type="entry name" value="FN3"/>
    <property type="match status" value="4"/>
</dbReference>
<dbReference type="FunFam" id="2.60.40.10:FF:000018">
    <property type="entry name" value="collagen alpha-1(XII) chain isoform X1"/>
    <property type="match status" value="1"/>
</dbReference>
<dbReference type="CDD" id="cd01482">
    <property type="entry name" value="vWA_collagen_alphaI-XII-like"/>
    <property type="match status" value="2"/>
</dbReference>
<dbReference type="Ensembl" id="ENSCCRT00010039310.1">
    <property type="protein sequence ID" value="ENSCCRP00010035807.1"/>
    <property type="gene ID" value="ENSCCRG00010012845.1"/>
</dbReference>
<dbReference type="FunFam" id="2.60.120.200:FF:000008">
    <property type="entry name" value="Collagen type XII alpha 1 chain"/>
    <property type="match status" value="1"/>
</dbReference>
<dbReference type="InterPro" id="IPR048287">
    <property type="entry name" value="TSPN-like_N"/>
</dbReference>
<evidence type="ECO:0000256" key="10">
    <source>
        <dbReference type="ARBA" id="ARBA00023180"/>
    </source>
</evidence>
<keyword evidence="3" id="KW-0272">Extracellular matrix</keyword>
<dbReference type="GO" id="GO:0035987">
    <property type="term" value="P:endodermal cell differentiation"/>
    <property type="evidence" value="ECO:0007669"/>
    <property type="project" value="TreeGrafter"/>
</dbReference>
<evidence type="ECO:0000256" key="8">
    <source>
        <dbReference type="ARBA" id="ARBA00023119"/>
    </source>
</evidence>
<dbReference type="SUPFAM" id="SSF49899">
    <property type="entry name" value="Concanavalin A-like lectins/glucanases"/>
    <property type="match status" value="1"/>
</dbReference>
<evidence type="ECO:0000259" key="15">
    <source>
        <dbReference type="PROSITE" id="PS50853"/>
    </source>
</evidence>
<dbReference type="PANTHER" id="PTHR24020:SF85">
    <property type="entry name" value="COLLAGEN ALPHA-1(XII) CHAIN ISOFORM X1"/>
    <property type="match status" value="1"/>
</dbReference>
<evidence type="ECO:0000256" key="11">
    <source>
        <dbReference type="ARBA" id="ARBA00023278"/>
    </source>
</evidence>
<comment type="subcellular location">
    <subcellularLocation>
        <location evidence="1">Secreted</location>
        <location evidence="1">Extracellular space</location>
        <location evidence="1">Extracellular matrix</location>
    </subcellularLocation>
</comment>
<dbReference type="InterPro" id="IPR003961">
    <property type="entry name" value="FN3_dom"/>
</dbReference>
<protein>
    <submittedName>
        <fullName evidence="16">Collagen, type XII, alpha 1b</fullName>
    </submittedName>
</protein>
<reference evidence="16" key="2">
    <citation type="submission" date="2025-09" db="UniProtKB">
        <authorList>
            <consortium name="Ensembl"/>
        </authorList>
    </citation>
    <scope>IDENTIFICATION</scope>
</reference>
<keyword evidence="8" id="KW-0176">Collagen</keyword>
<dbReference type="Pfam" id="PF00041">
    <property type="entry name" value="fn3"/>
    <property type="match status" value="3"/>
</dbReference>
<evidence type="ECO:0000313" key="16">
    <source>
        <dbReference type="Ensembl" id="ENSCCRP00010035807.1"/>
    </source>
</evidence>
<keyword evidence="17" id="KW-1185">Reference proteome</keyword>
<feature type="compositionally biased region" description="Pro residues" evidence="13">
    <location>
        <begin position="795"/>
        <end position="810"/>
    </location>
</feature>
<dbReference type="InterPro" id="IPR013320">
    <property type="entry name" value="ConA-like_dom_sf"/>
</dbReference>
<feature type="domain" description="Fibronectin type-III" evidence="15">
    <location>
        <begin position="528"/>
        <end position="617"/>
    </location>
</feature>
<dbReference type="GO" id="GO:0005615">
    <property type="term" value="C:extracellular space"/>
    <property type="evidence" value="ECO:0007669"/>
    <property type="project" value="TreeGrafter"/>
</dbReference>
<evidence type="ECO:0000256" key="5">
    <source>
        <dbReference type="ARBA" id="ARBA00022737"/>
    </source>
</evidence>
<dbReference type="PROSITE" id="PS50234">
    <property type="entry name" value="VWFA"/>
    <property type="match status" value="2"/>
</dbReference>
<keyword evidence="9" id="KW-1015">Disulfide bond</keyword>
<dbReference type="PROSITE" id="PS50853">
    <property type="entry name" value="FN3"/>
    <property type="match status" value="4"/>
</dbReference>
<dbReference type="InterPro" id="IPR036465">
    <property type="entry name" value="vWFA_dom_sf"/>
</dbReference>
<dbReference type="FunFam" id="2.60.40.10:FF:000489">
    <property type="entry name" value="collagen alpha-1(XII) chain isoform X1"/>
    <property type="match status" value="1"/>
</dbReference>
<accession>A0A8C1JPZ6</accession>
<sequence length="1265" mass="141151">ILVKRSYFCLFVASASAKALRVSDETERTMRVTWKAAPGPVVSYRLTYVPEVGGKEMTMKIPANVTSTILRKLQHLTTYNIKVHPIYKRGEGKARQGVGTTRTLANNSKPMSHRYVQTQARITTYKNQCKTTAKADIVLLVDGSWSIGRLNFKTIRTFIGRMVGVFDIGPDKVQIGLAQYSGDPKTEWHLNAHATRESLQEAVANLPYKGGNTMTGMALNYILQNNFKPNVGMRPDSRKIGVLVTDGKSQDEIVVNSQRLRDSGIELYAIGVKNADENELRSIASDPDEIHMYNVNDFSFLLDIVDDLTVNLCNSVKGTPTDLVTSEVTHYSFRATWMPPDEPVEKFRIEYVPAAGGKTEVVSVKNTYIRPVFKRKCMHTLETLREFMALSFASIFTCNFREMISEGHMPPLFTPLSRQSPLPDDVLQMFADGEENTVVLVNLTPMTEYIVRVYGVIGEESSEPLKGTETTCKLTFPAVYRTRPPSSTVQSHYLMKFTALTYLYLNHRKLTTQVLKFTYPGFSGPLGGVRNLQVTDPTSNTLNVRWEHADGNPRNYKVFYVPQPGDSEKMELVSGGTTSTVLRNLDANTVYKVTLLPMYENDVEGIRQSENGKTIPRAGPRNMRNLRVSDEWYTRFRVSWDPAPTPVMGYKLVYQPTDESLEVYVGDITSYTLHNLLPGTTYDVQVYAQYDGGVSIPLTGQGTTLYLNVTNLETYDVGYDRFCVRWTPHRAATSYRIKLNPLDRQQEITITAGQSQYCFEGLSPDSLYNATVFVQTPNLEGPGVSTRERTRVKPTPVPTKPPTPPPPPTIPPVCKGAKADVTFLIDGSWSIGDDSFSKVVKFIFSVVGAFDIIGPSGMQVSFVQYSDDAKTEFKLNTYNDKGNALSALNLIGYKGGNTKTGVALKHVYEKVFTLDSGMRRNVPKVVVAVTDGRSQDEVSKNAAKLQQAGYSVFVVGVADVDFVELQNIASKPSERHVFVVDDFDAFSSIQDNLVTFICETATSSCPLIYVNGFTSPGFRMLEAFNLTEKMYASTKGVSMEPGSFNSYTAYRLHKNAFLNQPSSYIHPDGLPSTYTIILMFRLLPDSPTEAFDIWQVSDKNYKPETGVTIDPSAQTVSFYNKDTTGEIQRATFKNDQVKRIFHGSFHKLHILVSSKSVKLNLDCQEVAEKEIKPAGNTSMDGFQVLGKMSKSIGSKGESATFQLQMFDIVCSLGWTSRDRCCDLPSMVRENFKKASRDQLPVTPAVHKLQLSFDATKYFSIAPINF</sequence>
<keyword evidence="4" id="KW-0732">Signal</keyword>
<feature type="domain" description="Fibronectin type-III" evidence="15">
    <location>
        <begin position="619"/>
        <end position="708"/>
    </location>
</feature>
<dbReference type="GO" id="GO:0005614">
    <property type="term" value="C:interstitial matrix"/>
    <property type="evidence" value="ECO:0007669"/>
    <property type="project" value="UniProtKB-ARBA"/>
</dbReference>
<evidence type="ECO:0000313" key="17">
    <source>
        <dbReference type="Proteomes" id="UP000694427"/>
    </source>
</evidence>
<evidence type="ECO:0000256" key="12">
    <source>
        <dbReference type="ARBA" id="ARBA00049648"/>
    </source>
</evidence>
<organism evidence="16 17">
    <name type="scientific">Cyprinus carpio</name>
    <name type="common">Common carp</name>
    <dbReference type="NCBI Taxonomy" id="7962"/>
    <lineage>
        <taxon>Eukaryota</taxon>
        <taxon>Metazoa</taxon>
        <taxon>Chordata</taxon>
        <taxon>Craniata</taxon>
        <taxon>Vertebrata</taxon>
        <taxon>Euteleostomi</taxon>
        <taxon>Actinopterygii</taxon>
        <taxon>Neopterygii</taxon>
        <taxon>Teleostei</taxon>
        <taxon>Ostariophysi</taxon>
        <taxon>Cypriniformes</taxon>
        <taxon>Cyprinidae</taxon>
        <taxon>Cyprininae</taxon>
        <taxon>Cyprinus</taxon>
    </lineage>
</organism>
<dbReference type="Pfam" id="PF00092">
    <property type="entry name" value="VWA"/>
    <property type="match status" value="2"/>
</dbReference>
<dbReference type="InterPro" id="IPR036116">
    <property type="entry name" value="FN3_sf"/>
</dbReference>
<feature type="region of interest" description="Disordered" evidence="13">
    <location>
        <begin position="779"/>
        <end position="810"/>
    </location>
</feature>
<dbReference type="FunFam" id="3.40.50.410:FF:000001">
    <property type="entry name" value="Collagen, type XII, alpha 1"/>
    <property type="match status" value="2"/>
</dbReference>
<keyword evidence="7" id="KW-0654">Proteoglycan</keyword>